<dbReference type="Proteomes" id="UP000019402">
    <property type="component" value="Unassembled WGS sequence"/>
</dbReference>
<dbReference type="AlphaFoldDB" id="W7YSX6"/>
<proteinExistence type="predicted"/>
<gene>
    <name evidence="1" type="ORF">JCM21142_104299</name>
</gene>
<dbReference type="STRING" id="869213.GCA_000517085_00425"/>
<dbReference type="EMBL" id="BAMD01000097">
    <property type="protein sequence ID" value="GAF05559.1"/>
    <property type="molecule type" value="Genomic_DNA"/>
</dbReference>
<name>W7YSX6_9BACT</name>
<protein>
    <submittedName>
        <fullName evidence="1">Uncharacterized protein</fullName>
    </submittedName>
</protein>
<evidence type="ECO:0000313" key="2">
    <source>
        <dbReference type="Proteomes" id="UP000019402"/>
    </source>
</evidence>
<accession>W7YSX6</accession>
<keyword evidence="2" id="KW-1185">Reference proteome</keyword>
<evidence type="ECO:0000313" key="1">
    <source>
        <dbReference type="EMBL" id="GAF05559.1"/>
    </source>
</evidence>
<organism evidence="1 2">
    <name type="scientific">Saccharicrinis fermentans DSM 9555 = JCM 21142</name>
    <dbReference type="NCBI Taxonomy" id="869213"/>
    <lineage>
        <taxon>Bacteria</taxon>
        <taxon>Pseudomonadati</taxon>
        <taxon>Bacteroidota</taxon>
        <taxon>Bacteroidia</taxon>
        <taxon>Marinilabiliales</taxon>
        <taxon>Marinilabiliaceae</taxon>
        <taxon>Saccharicrinis</taxon>
    </lineage>
</organism>
<comment type="caution">
    <text evidence="1">The sequence shown here is derived from an EMBL/GenBank/DDBJ whole genome shotgun (WGS) entry which is preliminary data.</text>
</comment>
<reference evidence="1 2" key="1">
    <citation type="journal article" date="2014" name="Genome Announc.">
        <title>Draft Genome Sequence of Cytophaga fermentans JCM 21142T, a Facultative Anaerobe Isolated from Marine Mud.</title>
        <authorList>
            <person name="Starns D."/>
            <person name="Oshima K."/>
            <person name="Suda W."/>
            <person name="Iino T."/>
            <person name="Yuki M."/>
            <person name="Inoue J."/>
            <person name="Kitamura K."/>
            <person name="Iida T."/>
            <person name="Darby A."/>
            <person name="Hattori M."/>
            <person name="Ohkuma M."/>
        </authorList>
    </citation>
    <scope>NUCLEOTIDE SEQUENCE [LARGE SCALE GENOMIC DNA]</scope>
    <source>
        <strain evidence="1 2">JCM 21142</strain>
    </source>
</reference>
<sequence>MPKIFQCIIQASLNLGQYLAKLSEHGLNICSGNLIIQKSLAKQSQAIKIWSLDLLYPVLLGLSGLFSNQNSAL</sequence>